<dbReference type="EMBL" id="JAUMSQ010000115">
    <property type="protein sequence ID" value="MDO3637261.1"/>
    <property type="molecule type" value="Genomic_DNA"/>
</dbReference>
<evidence type="ECO:0000313" key="2">
    <source>
        <dbReference type="EMBL" id="MDO3637261.1"/>
    </source>
</evidence>
<keyword evidence="3" id="KW-1185">Reference proteome</keyword>
<dbReference type="InterPro" id="IPR034660">
    <property type="entry name" value="DinB/YfiT-like"/>
</dbReference>
<organism evidence="2 3">
    <name type="scientific">Mycolicibacterium arseniciresistens</name>
    <dbReference type="NCBI Taxonomy" id="3062257"/>
    <lineage>
        <taxon>Bacteria</taxon>
        <taxon>Bacillati</taxon>
        <taxon>Actinomycetota</taxon>
        <taxon>Actinomycetes</taxon>
        <taxon>Mycobacteriales</taxon>
        <taxon>Mycobacteriaceae</taxon>
        <taxon>Mycolicibacterium</taxon>
    </lineage>
</organism>
<name>A0ABT8UHL7_9MYCO</name>
<dbReference type="Gene3D" id="1.20.120.450">
    <property type="entry name" value="dinb family like domain"/>
    <property type="match status" value="1"/>
</dbReference>
<dbReference type="NCBIfam" id="TIGR03086">
    <property type="entry name" value="TIGR03086 family metal-binding protein"/>
    <property type="match status" value="1"/>
</dbReference>
<comment type="caution">
    <text evidence="2">The sequence shown here is derived from an EMBL/GenBank/DDBJ whole genome shotgun (WGS) entry which is preliminary data.</text>
</comment>
<dbReference type="Proteomes" id="UP001168823">
    <property type="component" value="Unassembled WGS sequence"/>
</dbReference>
<accession>A0ABT8UHL7</accession>
<reference evidence="2" key="1">
    <citation type="submission" date="2023-07" db="EMBL/GenBank/DDBJ databases">
        <title>Mycolicibacterium sp. nov., a novel bacterial species.</title>
        <authorList>
            <person name="Cao Y."/>
        </authorList>
    </citation>
    <scope>NUCLEOTIDE SEQUENCE</scope>
    <source>
        <strain evidence="2">KC 300</strain>
    </source>
</reference>
<evidence type="ECO:0000259" key="1">
    <source>
        <dbReference type="Pfam" id="PF11716"/>
    </source>
</evidence>
<dbReference type="InterPro" id="IPR017517">
    <property type="entry name" value="Maleyloyr_isom"/>
</dbReference>
<gene>
    <name evidence="2" type="ORF">Q2100_16070</name>
</gene>
<dbReference type="InterPro" id="IPR017520">
    <property type="entry name" value="CHP03086"/>
</dbReference>
<dbReference type="InterPro" id="IPR024344">
    <property type="entry name" value="MDMPI_metal-binding"/>
</dbReference>
<evidence type="ECO:0000313" key="3">
    <source>
        <dbReference type="Proteomes" id="UP001168823"/>
    </source>
</evidence>
<dbReference type="Pfam" id="PF11716">
    <property type="entry name" value="MDMPI_N"/>
    <property type="match status" value="1"/>
</dbReference>
<feature type="domain" description="Mycothiol-dependent maleylpyruvate isomerase metal-binding" evidence="1">
    <location>
        <begin position="15"/>
        <end position="139"/>
    </location>
</feature>
<dbReference type="RefSeq" id="WP_302914887.1">
    <property type="nucleotide sequence ID" value="NZ_JAUMSQ010000115.1"/>
</dbReference>
<dbReference type="NCBIfam" id="TIGR03083">
    <property type="entry name" value="maleylpyruvate isomerase family mycothiol-dependent enzyme"/>
    <property type="match status" value="1"/>
</dbReference>
<protein>
    <submittedName>
        <fullName evidence="2">TIGR03086 family metal-binding protein</fullName>
    </submittedName>
</protein>
<dbReference type="SUPFAM" id="SSF109854">
    <property type="entry name" value="DinB/YfiT-like putative metalloenzymes"/>
    <property type="match status" value="1"/>
</dbReference>
<sequence length="204" mass="21277">MLTDTDLRPLHRRAVLASVDAVAAVTPDHLDLPTPCGDWTLRRLLAHMTVQHHGFAASARGGATELQVWDPDRATAAVTADPVGSYTAAAEDLLAAFSADGVPEASFALPEFGPDAVFPGSVAIAMHFVDYAVHGWDVARSLGRPFALDDDVAAAALSVARIVPDDETRAAAGAPFGRAVQAGDGATDLDLLVAHLGRSPRWPA</sequence>
<proteinExistence type="predicted"/>